<feature type="compositionally biased region" description="Polar residues" evidence="1">
    <location>
        <begin position="1"/>
        <end position="21"/>
    </location>
</feature>
<evidence type="ECO:0000313" key="3">
    <source>
        <dbReference type="EMBL" id="KAK3323050.1"/>
    </source>
</evidence>
<feature type="region of interest" description="Disordered" evidence="1">
    <location>
        <begin position="1"/>
        <end position="53"/>
    </location>
</feature>
<comment type="caution">
    <text evidence="3">The sequence shown here is derived from an EMBL/GenBank/DDBJ whole genome shotgun (WGS) entry which is preliminary data.</text>
</comment>
<feature type="region of interest" description="Disordered" evidence="1">
    <location>
        <begin position="415"/>
        <end position="436"/>
    </location>
</feature>
<gene>
    <name evidence="3" type="ORF">B0H66DRAFT_555718</name>
</gene>
<feature type="transmembrane region" description="Helical" evidence="2">
    <location>
        <begin position="1217"/>
        <end position="1235"/>
    </location>
</feature>
<reference evidence="3" key="1">
    <citation type="journal article" date="2023" name="Mol. Phylogenet. Evol.">
        <title>Genome-scale phylogeny and comparative genomics of the fungal order Sordariales.</title>
        <authorList>
            <person name="Hensen N."/>
            <person name="Bonometti L."/>
            <person name="Westerberg I."/>
            <person name="Brannstrom I.O."/>
            <person name="Guillou S."/>
            <person name="Cros-Aarteil S."/>
            <person name="Calhoun S."/>
            <person name="Haridas S."/>
            <person name="Kuo A."/>
            <person name="Mondo S."/>
            <person name="Pangilinan J."/>
            <person name="Riley R."/>
            <person name="LaButti K."/>
            <person name="Andreopoulos B."/>
            <person name="Lipzen A."/>
            <person name="Chen C."/>
            <person name="Yan M."/>
            <person name="Daum C."/>
            <person name="Ng V."/>
            <person name="Clum A."/>
            <person name="Steindorff A."/>
            <person name="Ohm R.A."/>
            <person name="Martin F."/>
            <person name="Silar P."/>
            <person name="Natvig D.O."/>
            <person name="Lalanne C."/>
            <person name="Gautier V."/>
            <person name="Ament-Velasquez S.L."/>
            <person name="Kruys A."/>
            <person name="Hutchinson M.I."/>
            <person name="Powell A.J."/>
            <person name="Barry K."/>
            <person name="Miller A.N."/>
            <person name="Grigoriev I.V."/>
            <person name="Debuchy R."/>
            <person name="Gladieux P."/>
            <person name="Hiltunen Thoren M."/>
            <person name="Johannesson H."/>
        </authorList>
    </citation>
    <scope>NUCLEOTIDE SEQUENCE</scope>
    <source>
        <strain evidence="3">CBS 118394</strain>
    </source>
</reference>
<dbReference type="Proteomes" id="UP001283341">
    <property type="component" value="Unassembled WGS sequence"/>
</dbReference>
<keyword evidence="2" id="KW-1133">Transmembrane helix</keyword>
<keyword evidence="2" id="KW-0812">Transmembrane</keyword>
<feature type="region of interest" description="Disordered" evidence="1">
    <location>
        <begin position="674"/>
        <end position="797"/>
    </location>
</feature>
<reference evidence="3" key="2">
    <citation type="submission" date="2023-06" db="EMBL/GenBank/DDBJ databases">
        <authorList>
            <consortium name="Lawrence Berkeley National Laboratory"/>
            <person name="Haridas S."/>
            <person name="Hensen N."/>
            <person name="Bonometti L."/>
            <person name="Westerberg I."/>
            <person name="Brannstrom I.O."/>
            <person name="Guillou S."/>
            <person name="Cros-Aarteil S."/>
            <person name="Calhoun S."/>
            <person name="Kuo A."/>
            <person name="Mondo S."/>
            <person name="Pangilinan J."/>
            <person name="Riley R."/>
            <person name="Labutti K."/>
            <person name="Andreopoulos B."/>
            <person name="Lipzen A."/>
            <person name="Chen C."/>
            <person name="Yanf M."/>
            <person name="Daum C."/>
            <person name="Ng V."/>
            <person name="Clum A."/>
            <person name="Steindorff A."/>
            <person name="Ohm R."/>
            <person name="Martin F."/>
            <person name="Silar P."/>
            <person name="Natvig D."/>
            <person name="Lalanne C."/>
            <person name="Gautier V."/>
            <person name="Ament-Velasquez S.L."/>
            <person name="Kruys A."/>
            <person name="Hutchinson M.I."/>
            <person name="Powell A.J."/>
            <person name="Barry K."/>
            <person name="Miller A.N."/>
            <person name="Grigoriev I.V."/>
            <person name="Debuchy R."/>
            <person name="Gladieux P."/>
            <person name="Thoren M.H."/>
            <person name="Johannesson H."/>
        </authorList>
    </citation>
    <scope>NUCLEOTIDE SEQUENCE</scope>
    <source>
        <strain evidence="3">CBS 118394</strain>
    </source>
</reference>
<feature type="region of interest" description="Disordered" evidence="1">
    <location>
        <begin position="242"/>
        <end position="280"/>
    </location>
</feature>
<feature type="compositionally biased region" description="Polar residues" evidence="1">
    <location>
        <begin position="493"/>
        <end position="503"/>
    </location>
</feature>
<feature type="region of interest" description="Disordered" evidence="1">
    <location>
        <begin position="181"/>
        <end position="212"/>
    </location>
</feature>
<evidence type="ECO:0000313" key="4">
    <source>
        <dbReference type="Proteomes" id="UP001283341"/>
    </source>
</evidence>
<evidence type="ECO:0000256" key="2">
    <source>
        <dbReference type="SAM" id="Phobius"/>
    </source>
</evidence>
<name>A0AAE0IDE2_9PEZI</name>
<feature type="compositionally biased region" description="Polar residues" evidence="1">
    <location>
        <begin position="946"/>
        <end position="963"/>
    </location>
</feature>
<dbReference type="AlphaFoldDB" id="A0AAE0IDE2"/>
<organism evidence="3 4">
    <name type="scientific">Apodospora peruviana</name>
    <dbReference type="NCBI Taxonomy" id="516989"/>
    <lineage>
        <taxon>Eukaryota</taxon>
        <taxon>Fungi</taxon>
        <taxon>Dikarya</taxon>
        <taxon>Ascomycota</taxon>
        <taxon>Pezizomycotina</taxon>
        <taxon>Sordariomycetes</taxon>
        <taxon>Sordariomycetidae</taxon>
        <taxon>Sordariales</taxon>
        <taxon>Lasiosphaeriaceae</taxon>
        <taxon>Apodospora</taxon>
    </lineage>
</organism>
<feature type="compositionally biased region" description="Basic and acidic residues" evidence="1">
    <location>
        <begin position="262"/>
        <end position="271"/>
    </location>
</feature>
<sequence length="1239" mass="137204">MSESRQSQSHSLTSGFSNNDASKAFIGGKSPNRPLLPRPRQNINTPIQRPAEPASYSIGEVQGEEMTPGKACQALSEYFVFRFEPSGHHSDGKHHDPKPDWNVAIVTEVRGISKLEAHQQVKALGRGTCKVEEKLSTLNAAQRRQLEKVLEDLQSRDLDHTLFQTNLVQLDHTLKKNLEPISTKRVVPKKSRNRRLTRANRRGKRRDNNSESDSVVIITAYYKRSPRPGLDPVTMYQQREAHLKSVHDHQPVPTGAAAIGDLKPESDRNSDNESEESDIESIMSEISLASSQSSVHPDVSQGAEDEIRDVFLSHEALNQLLPIAVRKVGPERFQRNFRRLLVQYSRDLSAEAQTPLQRTAARALRSLAYQVSVQISNQITDTIVNDNIAVSTPRSKQERTRAKILEYLQHMQVEDVESEHGDEDSDEAGGDDDEPLETGLQALESARGFLTSSKAFSSFCRAFKNWINPETEAETRLVDEALSKMQVKEPLGNSHSDVDNQNETQRREEKARGRPTPAEARGDHQELERSRSRSLNPPETEPSMMQNVAGSDSEGTDSDEAEHQNIILKRRVEREKRHKRMASDSIGKQSITVSYGSDTDMEDPKAFLDIGSSARRLRRRVNDLSLQFHDPPPLRIEECDEPESSSDGDILIRETLVRELPYYEVEYLSMEIDSPASSDDEDGSSMHPLQFQDRNSLSSSRSPASSRRSSPSPIDLTNRVAYPDQLHPSIPLSKTGIAAPSSPPQSPTDSSPNSPPNSPLGLRPTEPTGQRLLLTPSQRLRASRSPELKPSRALMDGNDMELDDMGQGNVAFPTSEYKSRSKDNPDAAYADLGVMLSGGEGDLSLAAEAPPALPLTHPDTERQEEDTQHNAYERPFRNTIAVSNWATNFARGCKNALSDIRQAKIQAGHVRISWTCRCGDRLRIEVAESQQLAAIAFAQHAAGPNASTVTAQSPRSSDLTLVNSQHSSTTDTTASSAAASGSTGSQSSPPQSPNTVPSDDDTAAQPDPFVPTGTKKYMLLCVNTTLHARRQRKLTNVDVTDVDCGEELFRRLRAGYDGLRNSRNPFLVPKTMHFVKLQLLHLQKSGECVGNYTINSIPSRKEVLNQEYAFTPCPPRLGDLPMPPDIFMHAFLNPADHLGPVAIEMLPKKLWCKLGWDRRVHDHFNIPYGWGFYISEGANWALLSWCAAVALLAVTGLTVTWSVVLRDVQGGTGLGQYCLAVLAVSVSVYLLKHSVQQDG</sequence>
<feature type="compositionally biased region" description="Polar residues" evidence="1">
    <location>
        <begin position="533"/>
        <end position="550"/>
    </location>
</feature>
<proteinExistence type="predicted"/>
<feature type="transmembrane region" description="Helical" evidence="2">
    <location>
        <begin position="1182"/>
        <end position="1205"/>
    </location>
</feature>
<feature type="region of interest" description="Disordered" evidence="1">
    <location>
        <begin position="946"/>
        <end position="1011"/>
    </location>
</feature>
<feature type="compositionally biased region" description="Low complexity" evidence="1">
    <location>
        <begin position="964"/>
        <end position="997"/>
    </location>
</feature>
<feature type="compositionally biased region" description="Basic and acidic residues" evidence="1">
    <location>
        <begin position="520"/>
        <end position="531"/>
    </location>
</feature>
<feature type="compositionally biased region" description="Low complexity" evidence="1">
    <location>
        <begin position="696"/>
        <end position="713"/>
    </location>
</feature>
<protein>
    <submittedName>
        <fullName evidence="3">Uncharacterized protein</fullName>
    </submittedName>
</protein>
<keyword evidence="4" id="KW-1185">Reference proteome</keyword>
<feature type="region of interest" description="Disordered" evidence="1">
    <location>
        <begin position="487"/>
        <end position="585"/>
    </location>
</feature>
<evidence type="ECO:0000256" key="1">
    <source>
        <dbReference type="SAM" id="MobiDB-lite"/>
    </source>
</evidence>
<feature type="compositionally biased region" description="Basic residues" evidence="1">
    <location>
        <begin position="186"/>
        <end position="205"/>
    </location>
</feature>
<accession>A0AAE0IDE2</accession>
<keyword evidence="2" id="KW-0472">Membrane</keyword>
<dbReference type="EMBL" id="JAUEDM010000003">
    <property type="protein sequence ID" value="KAK3323050.1"/>
    <property type="molecule type" value="Genomic_DNA"/>
</dbReference>